<evidence type="ECO:0000313" key="1">
    <source>
        <dbReference type="EMBL" id="KAB7708980.1"/>
    </source>
</evidence>
<dbReference type="EMBL" id="WEIO01000001">
    <property type="protein sequence ID" value="KAB7708980.1"/>
    <property type="molecule type" value="Genomic_DNA"/>
</dbReference>
<sequence>MFDPSAFDNIKFIMQAEVYDRDLDGLIHIHSRTDKVDLASLSREASISFSLKESPQLRVTLFVQADLDKLAGELKQLPGAEPGVMLQITYTGAEKVLTAERMDELEKMWGEERQYERRKVESNRSETVYEWCIHFNRTITEDMIEEFGSLVGFITDTLKAANKNE</sequence>
<accession>A0A6I1FK54</accession>
<dbReference type="Proteomes" id="UP000429595">
    <property type="component" value="Unassembled WGS sequence"/>
</dbReference>
<dbReference type="RefSeq" id="WP_152149506.1">
    <property type="nucleotide sequence ID" value="NZ_WEIO01000001.1"/>
</dbReference>
<protein>
    <submittedName>
        <fullName evidence="1">Uncharacterized protein</fullName>
    </submittedName>
</protein>
<proteinExistence type="predicted"/>
<name>A0A6I1FK54_9BACI</name>
<reference evidence="1 2" key="1">
    <citation type="submission" date="2019-10" db="EMBL/GenBank/DDBJ databases">
        <title>Bacillus aerolatum sp. nov., isolated from bioaerosol of sport playgrounds.</title>
        <authorList>
            <person name="Chen P."/>
            <person name="Zhang G."/>
        </authorList>
    </citation>
    <scope>NUCLEOTIDE SEQUENCE [LARGE SCALE GENOMIC DNA]</scope>
    <source>
        <strain evidence="1 2">CX253</strain>
    </source>
</reference>
<organism evidence="1 2">
    <name type="scientific">Bacillus aerolatus</name>
    <dbReference type="NCBI Taxonomy" id="2653354"/>
    <lineage>
        <taxon>Bacteria</taxon>
        <taxon>Bacillati</taxon>
        <taxon>Bacillota</taxon>
        <taxon>Bacilli</taxon>
        <taxon>Bacillales</taxon>
        <taxon>Bacillaceae</taxon>
        <taxon>Bacillus</taxon>
    </lineage>
</organism>
<keyword evidence="2" id="KW-1185">Reference proteome</keyword>
<gene>
    <name evidence="1" type="ORF">F9802_02250</name>
</gene>
<comment type="caution">
    <text evidence="1">The sequence shown here is derived from an EMBL/GenBank/DDBJ whole genome shotgun (WGS) entry which is preliminary data.</text>
</comment>
<dbReference type="AlphaFoldDB" id="A0A6I1FK54"/>
<evidence type="ECO:0000313" key="2">
    <source>
        <dbReference type="Proteomes" id="UP000429595"/>
    </source>
</evidence>